<keyword evidence="1" id="KW-0812">Transmembrane</keyword>
<keyword evidence="1" id="KW-1133">Transmembrane helix</keyword>
<sequence>MIRARSFQTTRCSGLKSKTKAGFSILEVLLGVVLASITLAGVATLFTRTLDISSRADNQNAVEAAVSADLNWIKRYGKFWMMQSGPYALNNSFTKTTSAFTSSPVLSYQCPNSDLTTTNLSTQFITAANSITNLTDIDPKLGYVFSTNTIPVPSTPYTLTRTLTTPTATQVLVTYNLTGADAASLAFSRQTTILLEAAAWCTEVS</sequence>
<name>K9P775_CYAGP</name>
<dbReference type="KEGG" id="cgc:Cyagr_1413"/>
<accession>K9P775</accession>
<gene>
    <name evidence="2" type="ordered locus">Cyagr_1413</name>
</gene>
<feature type="transmembrane region" description="Helical" evidence="1">
    <location>
        <begin position="21"/>
        <end position="46"/>
    </location>
</feature>
<evidence type="ECO:0008006" key="4">
    <source>
        <dbReference type="Google" id="ProtNLM"/>
    </source>
</evidence>
<dbReference type="HOGENOM" id="CLU_1335696_0_0_3"/>
<dbReference type="AlphaFoldDB" id="K9P775"/>
<evidence type="ECO:0000313" key="3">
    <source>
        <dbReference type="Proteomes" id="UP000010388"/>
    </source>
</evidence>
<protein>
    <recommendedName>
        <fullName evidence="4">Prepilin-type N-terminal cleavage/methylation domain-containing protein</fullName>
    </recommendedName>
</protein>
<dbReference type="EMBL" id="CP003495">
    <property type="protein sequence ID" value="AFY28581.1"/>
    <property type="molecule type" value="Genomic_DNA"/>
</dbReference>
<dbReference type="STRING" id="292564.Cyagr_1413"/>
<organism evidence="2 3">
    <name type="scientific">Cyanobium gracile (strain ATCC 27147 / PCC 6307)</name>
    <dbReference type="NCBI Taxonomy" id="292564"/>
    <lineage>
        <taxon>Bacteria</taxon>
        <taxon>Bacillati</taxon>
        <taxon>Cyanobacteriota</taxon>
        <taxon>Cyanophyceae</taxon>
        <taxon>Synechococcales</taxon>
        <taxon>Prochlorococcaceae</taxon>
        <taxon>Cyanobium</taxon>
    </lineage>
</organism>
<dbReference type="Proteomes" id="UP000010388">
    <property type="component" value="Chromosome"/>
</dbReference>
<reference evidence="3" key="1">
    <citation type="journal article" date="2013" name="Proc. Natl. Acad. Sci. U.S.A.">
        <title>Improving the coverage of the cyanobacterial phylum using diversity-driven genome sequencing.</title>
        <authorList>
            <person name="Shih P.M."/>
            <person name="Wu D."/>
            <person name="Latifi A."/>
            <person name="Axen S.D."/>
            <person name="Fewer D.P."/>
            <person name="Talla E."/>
            <person name="Calteau A."/>
            <person name="Cai F."/>
            <person name="Tandeau de Marsac N."/>
            <person name="Rippka R."/>
            <person name="Herdman M."/>
            <person name="Sivonen K."/>
            <person name="Coursin T."/>
            <person name="Laurent T."/>
            <person name="Goodwin L."/>
            <person name="Nolan M."/>
            <person name="Davenport K.W."/>
            <person name="Han C.S."/>
            <person name="Rubin E.M."/>
            <person name="Eisen J.A."/>
            <person name="Woyke T."/>
            <person name="Gugger M."/>
            <person name="Kerfeld C.A."/>
        </authorList>
    </citation>
    <scope>NUCLEOTIDE SEQUENCE [LARGE SCALE GENOMIC DNA]</scope>
    <source>
        <strain evidence="3">ATCC 27147 / PCC 6307</strain>
    </source>
</reference>
<evidence type="ECO:0000313" key="2">
    <source>
        <dbReference type="EMBL" id="AFY28581.1"/>
    </source>
</evidence>
<proteinExistence type="predicted"/>
<keyword evidence="1" id="KW-0472">Membrane</keyword>
<evidence type="ECO:0000256" key="1">
    <source>
        <dbReference type="SAM" id="Phobius"/>
    </source>
</evidence>